<dbReference type="RefSeq" id="WP_120705554.1">
    <property type="nucleotide sequence ID" value="NZ_CP032694.1"/>
</dbReference>
<evidence type="ECO:0000256" key="1">
    <source>
        <dbReference type="ARBA" id="ARBA00004651"/>
    </source>
</evidence>
<dbReference type="InterPro" id="IPR035906">
    <property type="entry name" value="MetI-like_sf"/>
</dbReference>
<keyword evidence="2 5" id="KW-0812">Transmembrane</keyword>
<keyword evidence="4 5" id="KW-0472">Membrane</keyword>
<organism evidence="7 8">
    <name type="scientific">Rhizobium jaguaris</name>
    <dbReference type="NCBI Taxonomy" id="1312183"/>
    <lineage>
        <taxon>Bacteria</taxon>
        <taxon>Pseudomonadati</taxon>
        <taxon>Pseudomonadota</taxon>
        <taxon>Alphaproteobacteria</taxon>
        <taxon>Hyphomicrobiales</taxon>
        <taxon>Rhizobiaceae</taxon>
        <taxon>Rhizobium/Agrobacterium group</taxon>
        <taxon>Rhizobium</taxon>
    </lineage>
</organism>
<dbReference type="PANTHER" id="PTHR43879">
    <property type="entry name" value="ABC TRANSPORTER PERMEASE PROTEIN"/>
    <property type="match status" value="1"/>
</dbReference>
<name>A0A387FMA1_9HYPH</name>
<evidence type="ECO:0000256" key="3">
    <source>
        <dbReference type="ARBA" id="ARBA00022989"/>
    </source>
</evidence>
<dbReference type="Pfam" id="PF00528">
    <property type="entry name" value="BPD_transp_1"/>
    <property type="match status" value="1"/>
</dbReference>
<gene>
    <name evidence="7" type="ORF">CCGE525_18505</name>
</gene>
<feature type="transmembrane region" description="Helical" evidence="5">
    <location>
        <begin position="209"/>
        <end position="234"/>
    </location>
</feature>
<feature type="transmembrane region" description="Helical" evidence="5">
    <location>
        <begin position="29"/>
        <end position="50"/>
    </location>
</feature>
<feature type="transmembrane region" description="Helical" evidence="5">
    <location>
        <begin position="159"/>
        <end position="188"/>
    </location>
</feature>
<evidence type="ECO:0000259" key="6">
    <source>
        <dbReference type="PROSITE" id="PS50928"/>
    </source>
</evidence>
<comment type="similarity">
    <text evidence="5">Belongs to the binding-protein-dependent transport system permease family.</text>
</comment>
<keyword evidence="5" id="KW-0813">Transport</keyword>
<feature type="transmembrane region" description="Helical" evidence="5">
    <location>
        <begin position="132"/>
        <end position="153"/>
    </location>
</feature>
<sequence length="304" mass="33146">MTAISSNAGTSAPSAVKARRRPLIRPSRVVIFVFLLMAAAFFAVPLYVVIVTSFKTMDQIRLGQIFSLPSPWTTEAWSYAWTQACSGMNCNGVRVGFVNSLYILAPSLVLTISLSIVTGYGLALWNVKWANGFLFVLFICAFVPFQIIMYPLIKIAGGLHIYGTTFGIAVIHSVLSLPFLTLIFRNYFRGLPPQIIAAAMIDSGSFWRIFFEIVLPMSGNIMVVVLILMITGIWNDFLVGLTFGAQDTQPMTVVLNNITVTTTGAKNYAVDMASALLTALPPLVIYFVLGKFFVQGITAGAIKG</sequence>
<dbReference type="KEGG" id="rjg:CCGE525_18505"/>
<dbReference type="EMBL" id="CP032694">
    <property type="protein sequence ID" value="AYG60580.1"/>
    <property type="molecule type" value="Genomic_DNA"/>
</dbReference>
<dbReference type="SUPFAM" id="SSF161098">
    <property type="entry name" value="MetI-like"/>
    <property type="match status" value="1"/>
</dbReference>
<proteinExistence type="inferred from homology"/>
<accession>A0A387FMA1</accession>
<evidence type="ECO:0000256" key="5">
    <source>
        <dbReference type="RuleBase" id="RU363032"/>
    </source>
</evidence>
<keyword evidence="3 5" id="KW-1133">Transmembrane helix</keyword>
<dbReference type="PROSITE" id="PS50928">
    <property type="entry name" value="ABC_TM1"/>
    <property type="match status" value="1"/>
</dbReference>
<comment type="subcellular location">
    <subcellularLocation>
        <location evidence="1 5">Cell membrane</location>
        <topology evidence="1 5">Multi-pass membrane protein</topology>
    </subcellularLocation>
</comment>
<dbReference type="PANTHER" id="PTHR43879:SF1">
    <property type="entry name" value="GLUCOSE IMPORT SYSTEM PERMEASE PROTEIN GLCU"/>
    <property type="match status" value="1"/>
</dbReference>
<feature type="transmembrane region" description="Helical" evidence="5">
    <location>
        <begin position="101"/>
        <end position="125"/>
    </location>
</feature>
<feature type="domain" description="ABC transmembrane type-1" evidence="6">
    <location>
        <begin position="97"/>
        <end position="289"/>
    </location>
</feature>
<dbReference type="Proteomes" id="UP000282195">
    <property type="component" value="Chromosome"/>
</dbReference>
<dbReference type="Gene3D" id="1.10.3720.10">
    <property type="entry name" value="MetI-like"/>
    <property type="match status" value="1"/>
</dbReference>
<evidence type="ECO:0000256" key="2">
    <source>
        <dbReference type="ARBA" id="ARBA00022692"/>
    </source>
</evidence>
<dbReference type="CDD" id="cd06261">
    <property type="entry name" value="TM_PBP2"/>
    <property type="match status" value="1"/>
</dbReference>
<feature type="transmembrane region" description="Helical" evidence="5">
    <location>
        <begin position="283"/>
        <end position="302"/>
    </location>
</feature>
<protein>
    <submittedName>
        <fullName evidence="7">Carbohydrate ABC transporter permease</fullName>
    </submittedName>
</protein>
<dbReference type="GO" id="GO:0055085">
    <property type="term" value="P:transmembrane transport"/>
    <property type="evidence" value="ECO:0007669"/>
    <property type="project" value="InterPro"/>
</dbReference>
<dbReference type="GO" id="GO:0005886">
    <property type="term" value="C:plasma membrane"/>
    <property type="evidence" value="ECO:0007669"/>
    <property type="project" value="UniProtKB-SubCell"/>
</dbReference>
<dbReference type="OrthoDB" id="9815445at2"/>
<keyword evidence="8" id="KW-1185">Reference proteome</keyword>
<evidence type="ECO:0000313" key="8">
    <source>
        <dbReference type="Proteomes" id="UP000282195"/>
    </source>
</evidence>
<evidence type="ECO:0000313" key="7">
    <source>
        <dbReference type="EMBL" id="AYG60580.1"/>
    </source>
</evidence>
<dbReference type="InterPro" id="IPR000515">
    <property type="entry name" value="MetI-like"/>
</dbReference>
<dbReference type="AlphaFoldDB" id="A0A387FMA1"/>
<evidence type="ECO:0000256" key="4">
    <source>
        <dbReference type="ARBA" id="ARBA00023136"/>
    </source>
</evidence>
<reference evidence="7 8" key="1">
    <citation type="submission" date="2018-10" db="EMBL/GenBank/DDBJ databases">
        <title>Rhizobium etli, R. leguminosarum and a new Rhizobium genospecies from Phaseolus dumosus.</title>
        <authorList>
            <person name="Ramirez-Puebla S.T."/>
            <person name="Rogel-Hernandez M.A."/>
            <person name="Guerrero G."/>
            <person name="Ormeno-Orrillo E."/>
            <person name="Martinez-Romero J.C."/>
            <person name="Negrete-Yankelevich S."/>
            <person name="Martinez-Romero E."/>
        </authorList>
    </citation>
    <scope>NUCLEOTIDE SEQUENCE [LARGE SCALE GENOMIC DNA]</scope>
    <source>
        <strain evidence="7 8">CCGE525</strain>
    </source>
</reference>